<name>A0A2V2N5V0_9EURY</name>
<dbReference type="AlphaFoldDB" id="A0A2V2N5V0"/>
<evidence type="ECO:0000313" key="2">
    <source>
        <dbReference type="Proteomes" id="UP000245934"/>
    </source>
</evidence>
<dbReference type="EMBL" id="QGMZ01000028">
    <property type="protein sequence ID" value="PWR71878.1"/>
    <property type="molecule type" value="Genomic_DNA"/>
</dbReference>
<dbReference type="Proteomes" id="UP000245934">
    <property type="component" value="Unassembled WGS sequence"/>
</dbReference>
<comment type="caution">
    <text evidence="1">The sequence shown here is derived from an EMBL/GenBank/DDBJ whole genome shotgun (WGS) entry which is preliminary data.</text>
</comment>
<accession>A0A2V2N5V0</accession>
<proteinExistence type="predicted"/>
<sequence length="193" mass="21662">MKLFTIILLVFLVGFCNADETPMFLAEVQGGSGTIVSEEDGRFAVTIENYGRYFNTTDGNSTFSMPVEHLSTVLWPSYAAITFADENGESVSLVTVENLSLLEEENTLKLQVTPVSFYEGELLTAFAEDIDGLDSIQNQSFESTKVYFEITRQIPENEQLCCPGNHWLETDRCCQNEGQGNILCYWDRFVPCS</sequence>
<reference evidence="1 2" key="1">
    <citation type="submission" date="2018-05" db="EMBL/GenBank/DDBJ databases">
        <title>Draft genome of Methanospirillum stamsii Pt1.</title>
        <authorList>
            <person name="Dueholm M.S."/>
            <person name="Nielsen P.H."/>
            <person name="Bakmann L.F."/>
            <person name="Otzen D.E."/>
        </authorList>
    </citation>
    <scope>NUCLEOTIDE SEQUENCE [LARGE SCALE GENOMIC DNA]</scope>
    <source>
        <strain evidence="1 2">Pt1</strain>
    </source>
</reference>
<organism evidence="1 2">
    <name type="scientific">Methanospirillum stamsii</name>
    <dbReference type="NCBI Taxonomy" id="1277351"/>
    <lineage>
        <taxon>Archaea</taxon>
        <taxon>Methanobacteriati</taxon>
        <taxon>Methanobacteriota</taxon>
        <taxon>Stenosarchaea group</taxon>
        <taxon>Methanomicrobia</taxon>
        <taxon>Methanomicrobiales</taxon>
        <taxon>Methanospirillaceae</taxon>
        <taxon>Methanospirillum</taxon>
    </lineage>
</organism>
<evidence type="ECO:0000313" key="1">
    <source>
        <dbReference type="EMBL" id="PWR71878.1"/>
    </source>
</evidence>
<keyword evidence="2" id="KW-1185">Reference proteome</keyword>
<protein>
    <submittedName>
        <fullName evidence="1">Uncharacterized protein</fullName>
    </submittedName>
</protein>
<gene>
    <name evidence="1" type="ORF">DLD82_12725</name>
</gene>